<reference evidence="1" key="2">
    <citation type="journal article" date="2021" name="PeerJ">
        <title>Extensive microbial diversity within the chicken gut microbiome revealed by metagenomics and culture.</title>
        <authorList>
            <person name="Gilroy R."/>
            <person name="Ravi A."/>
            <person name="Getino M."/>
            <person name="Pursley I."/>
            <person name="Horton D.L."/>
            <person name="Alikhan N.F."/>
            <person name="Baker D."/>
            <person name="Gharbi K."/>
            <person name="Hall N."/>
            <person name="Watson M."/>
            <person name="Adriaenssens E.M."/>
            <person name="Foster-Nyarko E."/>
            <person name="Jarju S."/>
            <person name="Secka A."/>
            <person name="Antonio M."/>
            <person name="Oren A."/>
            <person name="Chaudhuri R.R."/>
            <person name="La Ragione R."/>
            <person name="Hildebrand F."/>
            <person name="Pallen M.J."/>
        </authorList>
    </citation>
    <scope>NUCLEOTIDE SEQUENCE</scope>
    <source>
        <strain evidence="1">CHK152-2871</strain>
    </source>
</reference>
<comment type="caution">
    <text evidence="1">The sequence shown here is derived from an EMBL/GenBank/DDBJ whole genome shotgun (WGS) entry which is preliminary data.</text>
</comment>
<dbReference type="Proteomes" id="UP000886865">
    <property type="component" value="Unassembled WGS sequence"/>
</dbReference>
<evidence type="ECO:0000313" key="2">
    <source>
        <dbReference type="Proteomes" id="UP000886865"/>
    </source>
</evidence>
<name>A0A9D1FJK6_9BACT</name>
<proteinExistence type="predicted"/>
<sequence>MIGKIQSLNCVRVQNSLNFSGAKPLGAKYIQSEDNNFVSLPLGNIYGAKINFTARKKKLNQAKNLTPLQSLYANATKNSKIKTDNWTLEHLYYGVNHPEKRWVAGVEPKELLNRSLGDAINSILTLQYGDDIPNKIPSNIKTPNYGDNWGRHANYIEINNRALGEMYGNRTNSSILGAIKMLPAIPPSHDKWANCLLVSQLYPNIWGDGWNNNGENSLYGIKLEYERPSDNIGWVNIGDKLFTPEEQIKAFNDLAHLRGFKTSFRMLISEDQLKLGDSGQFRWNNPSHVEAFIIACCKGIELGFDGIFFDSLKHVGGYDWGHYAGVGAVPSYDQMAYILDEVRKRTGRTDLSFSGEKAEGDSLRYKNMGVNAGASQMSANSVDEVKNCAHSQAWCNDFAWGPVVSDDNDEGTICYSDRMNKINSALFGYDSAAEKLPSFMQMHDLFPLNYGTNTHELMLQNLNFSSDGTPKSHYDNLFASGAVEKNYRKGVNEKFAWAYNHNPN</sequence>
<evidence type="ECO:0000313" key="1">
    <source>
        <dbReference type="EMBL" id="HIS74380.1"/>
    </source>
</evidence>
<accession>A0A9D1FJK6</accession>
<organism evidence="1 2">
    <name type="scientific">Candidatus Galligastranaerophilus intestinavium</name>
    <dbReference type="NCBI Taxonomy" id="2840836"/>
    <lineage>
        <taxon>Bacteria</taxon>
        <taxon>Candidatus Galligastranaerophilus</taxon>
    </lineage>
</organism>
<gene>
    <name evidence="1" type="ORF">IAA86_05115</name>
</gene>
<protein>
    <submittedName>
        <fullName evidence="1">Uncharacterized protein</fullName>
    </submittedName>
</protein>
<dbReference type="AlphaFoldDB" id="A0A9D1FJK6"/>
<reference evidence="1" key="1">
    <citation type="submission" date="2020-10" db="EMBL/GenBank/DDBJ databases">
        <authorList>
            <person name="Gilroy R."/>
        </authorList>
    </citation>
    <scope>NUCLEOTIDE SEQUENCE</scope>
    <source>
        <strain evidence="1">CHK152-2871</strain>
    </source>
</reference>
<dbReference type="EMBL" id="DVJQ01000043">
    <property type="protein sequence ID" value="HIS74380.1"/>
    <property type="molecule type" value="Genomic_DNA"/>
</dbReference>